<evidence type="ECO:0000313" key="2">
    <source>
        <dbReference type="EMBL" id="OTG21288.1"/>
    </source>
</evidence>
<keyword evidence="3" id="KW-1185">Reference proteome</keyword>
<evidence type="ECO:0000313" key="3">
    <source>
        <dbReference type="Proteomes" id="UP000215914"/>
    </source>
</evidence>
<dbReference type="Proteomes" id="UP000215914">
    <property type="component" value="Chromosome 7"/>
</dbReference>
<proteinExistence type="predicted"/>
<name>A0A251UD72_HELAN</name>
<dbReference type="InParanoid" id="A0A251UD72"/>
<dbReference type="AlphaFoldDB" id="A0A251UD72"/>
<evidence type="ECO:0000313" key="1">
    <source>
        <dbReference type="EMBL" id="KAF5800099.1"/>
    </source>
</evidence>
<sequence length="56" mass="6735">MNRVNEPDENDKISNLLYPDAVKQNFDENRKTGQTFGTNKTFYSNLIYWNNFRLIF</sequence>
<reference evidence="1" key="3">
    <citation type="submission" date="2020-06" db="EMBL/GenBank/DDBJ databases">
        <title>Helianthus annuus Genome sequencing and assembly Release 2.</title>
        <authorList>
            <person name="Gouzy J."/>
            <person name="Langlade N."/>
            <person name="Munos S."/>
        </authorList>
    </citation>
    <scope>NUCLEOTIDE SEQUENCE</scope>
    <source>
        <tissue evidence="1">Leaves</tissue>
    </source>
</reference>
<accession>A0A251UD72</accession>
<reference evidence="1 3" key="1">
    <citation type="journal article" date="2017" name="Nature">
        <title>The sunflower genome provides insights into oil metabolism, flowering and Asterid evolution.</title>
        <authorList>
            <person name="Badouin H."/>
            <person name="Gouzy J."/>
            <person name="Grassa C.J."/>
            <person name="Murat F."/>
            <person name="Staton S.E."/>
            <person name="Cottret L."/>
            <person name="Lelandais-Briere C."/>
            <person name="Owens G.L."/>
            <person name="Carrere S."/>
            <person name="Mayjonade B."/>
            <person name="Legrand L."/>
            <person name="Gill N."/>
            <person name="Kane N.C."/>
            <person name="Bowers J.E."/>
            <person name="Hubner S."/>
            <person name="Bellec A."/>
            <person name="Berard A."/>
            <person name="Berges H."/>
            <person name="Blanchet N."/>
            <person name="Boniface M.C."/>
            <person name="Brunel D."/>
            <person name="Catrice O."/>
            <person name="Chaidir N."/>
            <person name="Claudel C."/>
            <person name="Donnadieu C."/>
            <person name="Faraut T."/>
            <person name="Fievet G."/>
            <person name="Helmstetter N."/>
            <person name="King M."/>
            <person name="Knapp S.J."/>
            <person name="Lai Z."/>
            <person name="Le Paslier M.C."/>
            <person name="Lippi Y."/>
            <person name="Lorenzon L."/>
            <person name="Mandel J.R."/>
            <person name="Marage G."/>
            <person name="Marchand G."/>
            <person name="Marquand E."/>
            <person name="Bret-Mestries E."/>
            <person name="Morien E."/>
            <person name="Nambeesan S."/>
            <person name="Nguyen T."/>
            <person name="Pegot-Espagnet P."/>
            <person name="Pouilly N."/>
            <person name="Raftis F."/>
            <person name="Sallet E."/>
            <person name="Schiex T."/>
            <person name="Thomas J."/>
            <person name="Vandecasteele C."/>
            <person name="Vares D."/>
            <person name="Vear F."/>
            <person name="Vautrin S."/>
            <person name="Crespi M."/>
            <person name="Mangin B."/>
            <person name="Burke J.M."/>
            <person name="Salse J."/>
            <person name="Munos S."/>
            <person name="Vincourt P."/>
            <person name="Rieseberg L.H."/>
            <person name="Langlade N.B."/>
        </authorList>
    </citation>
    <scope>NUCLEOTIDE SEQUENCE [LARGE SCALE GENOMIC DNA]</scope>
    <source>
        <strain evidence="3">cv. SF193</strain>
        <tissue evidence="1">Leaves</tissue>
    </source>
</reference>
<dbReference type="Gramene" id="mRNA:HanXRQr2_Chr07g0312121">
    <property type="protein sequence ID" value="CDS:HanXRQr2_Chr07g0312121.1"/>
    <property type="gene ID" value="HanXRQr2_Chr07g0312121"/>
</dbReference>
<protein>
    <submittedName>
        <fullName evidence="2">Uncharacterized protein</fullName>
    </submittedName>
</protein>
<dbReference type="EMBL" id="MNCJ02000322">
    <property type="protein sequence ID" value="KAF5800099.1"/>
    <property type="molecule type" value="Genomic_DNA"/>
</dbReference>
<dbReference type="EMBL" id="CM007896">
    <property type="protein sequence ID" value="OTG21288.1"/>
    <property type="molecule type" value="Genomic_DNA"/>
</dbReference>
<gene>
    <name evidence="2" type="ORF">HannXRQ_Chr07g0202511</name>
    <name evidence="1" type="ORF">HanXRQr2_Chr07g0312121</name>
</gene>
<organism evidence="2 3">
    <name type="scientific">Helianthus annuus</name>
    <name type="common">Common sunflower</name>
    <dbReference type="NCBI Taxonomy" id="4232"/>
    <lineage>
        <taxon>Eukaryota</taxon>
        <taxon>Viridiplantae</taxon>
        <taxon>Streptophyta</taxon>
        <taxon>Embryophyta</taxon>
        <taxon>Tracheophyta</taxon>
        <taxon>Spermatophyta</taxon>
        <taxon>Magnoliopsida</taxon>
        <taxon>eudicotyledons</taxon>
        <taxon>Gunneridae</taxon>
        <taxon>Pentapetalae</taxon>
        <taxon>asterids</taxon>
        <taxon>campanulids</taxon>
        <taxon>Asterales</taxon>
        <taxon>Asteraceae</taxon>
        <taxon>Asteroideae</taxon>
        <taxon>Heliantheae alliance</taxon>
        <taxon>Heliantheae</taxon>
        <taxon>Helianthus</taxon>
    </lineage>
</organism>
<reference evidence="2" key="2">
    <citation type="submission" date="2017-02" db="EMBL/GenBank/DDBJ databases">
        <title>Sunflower complete genome.</title>
        <authorList>
            <person name="Langlade N."/>
            <person name="Munos S."/>
        </authorList>
    </citation>
    <scope>NUCLEOTIDE SEQUENCE [LARGE SCALE GENOMIC DNA]</scope>
    <source>
        <tissue evidence="2">Leaves</tissue>
    </source>
</reference>